<name>A0A8H6F872_9LECA</name>
<dbReference type="GO" id="GO:0006508">
    <property type="term" value="P:proteolysis"/>
    <property type="evidence" value="ECO:0007669"/>
    <property type="project" value="UniProtKB-KW"/>
</dbReference>
<dbReference type="InterPro" id="IPR009078">
    <property type="entry name" value="Ferritin-like_SF"/>
</dbReference>
<keyword evidence="2" id="KW-0645">Protease</keyword>
<dbReference type="AlphaFoldDB" id="A0A8H6F872"/>
<dbReference type="SUPFAM" id="SSF47240">
    <property type="entry name" value="Ferritin-like"/>
    <property type="match status" value="1"/>
</dbReference>
<dbReference type="RefSeq" id="XP_037147763.1">
    <property type="nucleotide sequence ID" value="XM_037296582.1"/>
</dbReference>
<evidence type="ECO:0000256" key="2">
    <source>
        <dbReference type="ARBA" id="ARBA00022670"/>
    </source>
</evidence>
<dbReference type="EMBL" id="JACCJB010000022">
    <property type="protein sequence ID" value="KAF6218328.1"/>
    <property type="molecule type" value="Genomic_DNA"/>
</dbReference>
<evidence type="ECO:0000256" key="4">
    <source>
        <dbReference type="ARBA" id="ARBA00022750"/>
    </source>
</evidence>
<dbReference type="InterPro" id="IPR033121">
    <property type="entry name" value="PEPTIDASE_A1"/>
</dbReference>
<organism evidence="11 12">
    <name type="scientific">Letharia lupina</name>
    <dbReference type="NCBI Taxonomy" id="560253"/>
    <lineage>
        <taxon>Eukaryota</taxon>
        <taxon>Fungi</taxon>
        <taxon>Dikarya</taxon>
        <taxon>Ascomycota</taxon>
        <taxon>Pezizomycotina</taxon>
        <taxon>Lecanoromycetes</taxon>
        <taxon>OSLEUM clade</taxon>
        <taxon>Lecanoromycetidae</taxon>
        <taxon>Lecanorales</taxon>
        <taxon>Lecanorineae</taxon>
        <taxon>Parmeliaceae</taxon>
        <taxon>Letharia</taxon>
    </lineage>
</organism>
<dbReference type="InterPro" id="IPR021109">
    <property type="entry name" value="Peptidase_aspartic_dom_sf"/>
</dbReference>
<evidence type="ECO:0000256" key="1">
    <source>
        <dbReference type="ARBA" id="ARBA00007447"/>
    </source>
</evidence>
<dbReference type="FunFam" id="2.40.70.10:FF:000011">
    <property type="entry name" value="Aspartic protease"/>
    <property type="match status" value="1"/>
</dbReference>
<dbReference type="GeneID" id="59334080"/>
<dbReference type="SUPFAM" id="SSF50630">
    <property type="entry name" value="Acid proteases"/>
    <property type="match status" value="1"/>
</dbReference>
<dbReference type="PROSITE" id="PS51767">
    <property type="entry name" value="PEPTIDASE_A1"/>
    <property type="match status" value="1"/>
</dbReference>
<keyword evidence="4" id="KW-0064">Aspartyl protease</keyword>
<dbReference type="InterPro" id="IPR001461">
    <property type="entry name" value="Aspartic_peptidase_A1"/>
</dbReference>
<evidence type="ECO:0000256" key="7">
    <source>
        <dbReference type="ARBA" id="ARBA00068059"/>
    </source>
</evidence>
<keyword evidence="3 9" id="KW-0732">Signal</keyword>
<dbReference type="Pfam" id="PF13668">
    <property type="entry name" value="Ferritin_2"/>
    <property type="match status" value="1"/>
</dbReference>
<evidence type="ECO:0000313" key="11">
    <source>
        <dbReference type="EMBL" id="KAF6218328.1"/>
    </source>
</evidence>
<dbReference type="Proteomes" id="UP000593566">
    <property type="component" value="Unassembled WGS sequence"/>
</dbReference>
<dbReference type="InterPro" id="IPR033876">
    <property type="entry name" value="SAP-like"/>
</dbReference>
<protein>
    <recommendedName>
        <fullName evidence="7">Probable aspartic-type endopeptidase OPSB</fullName>
    </recommendedName>
    <alternativeName>
        <fullName evidence="6">Probable aspartic-type endopeptidase opsB</fullName>
    </alternativeName>
</protein>
<dbReference type="PANTHER" id="PTHR47966:SF65">
    <property type="entry name" value="ASPARTIC-TYPE ENDOPEPTIDASE"/>
    <property type="match status" value="1"/>
</dbReference>
<dbReference type="Gene3D" id="2.40.70.10">
    <property type="entry name" value="Acid Proteases"/>
    <property type="match status" value="2"/>
</dbReference>
<keyword evidence="12" id="KW-1185">Reference proteome</keyword>
<evidence type="ECO:0000256" key="3">
    <source>
        <dbReference type="ARBA" id="ARBA00022729"/>
    </source>
</evidence>
<evidence type="ECO:0000256" key="9">
    <source>
        <dbReference type="SAM" id="SignalP"/>
    </source>
</evidence>
<feature type="active site" evidence="8">
    <location>
        <position position="293"/>
    </location>
</feature>
<reference evidence="11 12" key="1">
    <citation type="journal article" date="2020" name="Genomics">
        <title>Complete, high-quality genomes from long-read metagenomic sequencing of two wolf lichen thalli reveals enigmatic genome architecture.</title>
        <authorList>
            <person name="McKenzie S.K."/>
            <person name="Walston R.F."/>
            <person name="Allen J.L."/>
        </authorList>
    </citation>
    <scope>NUCLEOTIDE SEQUENCE [LARGE SCALE GENOMIC DNA]</scope>
    <source>
        <strain evidence="11">WasteWater1</strain>
    </source>
</reference>
<comment type="caution">
    <text evidence="11">The sequence shown here is derived from an EMBL/GenBank/DDBJ whole genome shotgun (WGS) entry which is preliminary data.</text>
</comment>
<keyword evidence="5" id="KW-0378">Hydrolase</keyword>
<gene>
    <name evidence="11" type="ORF">HO133_005675</name>
</gene>
<evidence type="ECO:0000256" key="8">
    <source>
        <dbReference type="PIRSR" id="PIRSR601461-1"/>
    </source>
</evidence>
<comment type="similarity">
    <text evidence="1">Belongs to the peptidase A1 family.</text>
</comment>
<sequence length="786" mass="82397">MPSSSPKVLLALSVLTILLSLVTDVTASLFTSHKRSPKVLGFDFKKEVTRNSPLPKRLRKRQKTVTANIDNEEIAYLINMTVGTPGQPFSVQLDTGSSDIWIPSVESDACQENEQACQQLGQYDSTRSTSYVDVGQGAFQIQYQDNSAVTGDYINETLAIGNTVIKDMTMGLAMQATRPFGIMGIGYDADESISAMSPTDVYPNIVAQMKAQGFISTLAYSLWLNDLNSLTGSILFGGVDTAKYHGNLIVLPVQATNGSYTDFTVALSSVSVLDCSGAVQFSQTNLDLPVILDSGTTDAYLPDSVVNPILGGVGVINDQDYGTIVPCDIANSPATLSFGFGGNNGLTISVGLGEFVTPIFNEDGVQPTFRDGAGTICSWGLMSSGTGPILFGDAFLRSAYVVYDLTNNQIGMAQTNFNTTDTNVVEISGSSIPGASITASAVTASQTFSGIPQETDAQTKTGSTQATAAHGSPTFNLCVSGTGKANAAQGKKGAAFAVGPPRIEVTTVVTGFPPPPPPPHRRLPARVPAPLVDDGTILNFAPTLAFPQRALYAGALARFTGADFAGRRVRGSPRRRVGFGAAGGRGGGDGGGWSTGFPYADVGSFVGLAGVVEGVGVSAYLGALSSIEDPDYRTAFASMLGVEARQSWYVRAGLGEAPFPNAFDTPLDFDVRAGLSSVTFSGAFSNAEQLGVTQDTTVYAVFISGLLKVRTLSESEVSRTWQWLTTAQLPVLVRIANNDSDYVVDEIPVGVSGQVYVVLSDSCVDPSDENIVAGPAILEASVVSVH</sequence>
<feature type="domain" description="Peptidase A1" evidence="10">
    <location>
        <begin position="76"/>
        <end position="413"/>
    </location>
</feature>
<dbReference type="Pfam" id="PF00026">
    <property type="entry name" value="Asp"/>
    <property type="match status" value="1"/>
</dbReference>
<evidence type="ECO:0000256" key="6">
    <source>
        <dbReference type="ARBA" id="ARBA00067536"/>
    </source>
</evidence>
<feature type="signal peptide" evidence="9">
    <location>
        <begin position="1"/>
        <end position="27"/>
    </location>
</feature>
<dbReference type="GO" id="GO:0004190">
    <property type="term" value="F:aspartic-type endopeptidase activity"/>
    <property type="evidence" value="ECO:0007669"/>
    <property type="project" value="UniProtKB-KW"/>
</dbReference>
<dbReference type="CDD" id="cd05474">
    <property type="entry name" value="SAP_like"/>
    <property type="match status" value="1"/>
</dbReference>
<dbReference type="PANTHER" id="PTHR47966">
    <property type="entry name" value="BETA-SITE APP-CLEAVING ENZYME, ISOFORM A-RELATED"/>
    <property type="match status" value="1"/>
</dbReference>
<evidence type="ECO:0000313" key="12">
    <source>
        <dbReference type="Proteomes" id="UP000593566"/>
    </source>
</evidence>
<feature type="chain" id="PRO_5034462612" description="Probable aspartic-type endopeptidase OPSB" evidence="9">
    <location>
        <begin position="28"/>
        <end position="786"/>
    </location>
</feature>
<accession>A0A8H6F872</accession>
<dbReference type="PRINTS" id="PR00792">
    <property type="entry name" value="PEPSIN"/>
</dbReference>
<evidence type="ECO:0000256" key="5">
    <source>
        <dbReference type="ARBA" id="ARBA00022801"/>
    </source>
</evidence>
<evidence type="ECO:0000259" key="10">
    <source>
        <dbReference type="PROSITE" id="PS51767"/>
    </source>
</evidence>
<feature type="active site" evidence="8">
    <location>
        <position position="94"/>
    </location>
</feature>
<proteinExistence type="inferred from homology"/>